<organism evidence="1 2">
    <name type="scientific">Kocuria oceani</name>
    <dbReference type="NCBI Taxonomy" id="988827"/>
    <lineage>
        <taxon>Bacteria</taxon>
        <taxon>Bacillati</taxon>
        <taxon>Actinomycetota</taxon>
        <taxon>Actinomycetes</taxon>
        <taxon>Micrococcales</taxon>
        <taxon>Micrococcaceae</taxon>
        <taxon>Kocuria</taxon>
    </lineage>
</organism>
<comment type="caution">
    <text evidence="1">The sequence shown here is derived from an EMBL/GenBank/DDBJ whole genome shotgun (WGS) entry which is preliminary data.</text>
</comment>
<dbReference type="Proteomes" id="UP001595797">
    <property type="component" value="Unassembled WGS sequence"/>
</dbReference>
<reference evidence="2" key="1">
    <citation type="journal article" date="2019" name="Int. J. Syst. Evol. Microbiol.">
        <title>The Global Catalogue of Microorganisms (GCM) 10K type strain sequencing project: providing services to taxonomists for standard genome sequencing and annotation.</title>
        <authorList>
            <consortium name="The Broad Institute Genomics Platform"/>
            <consortium name="The Broad Institute Genome Sequencing Center for Infectious Disease"/>
            <person name="Wu L."/>
            <person name="Ma J."/>
        </authorList>
    </citation>
    <scope>NUCLEOTIDE SEQUENCE [LARGE SCALE GENOMIC DNA]</scope>
    <source>
        <strain evidence="2">CGMCC 4.6946</strain>
    </source>
</reference>
<sequence>MQAEHTIIESVTPCTLTPYEENIVQLVYDDPSISPVEFIEPSVEGYLLLAAEVDHRPPMLPNSARKRALLRQAHGLVRKIEAEPTVLEVAVFDAAFFVPGQGAPFSRTPQDTPSASRRRFDLVVLVRTRTPEAAALLHVEASWIKVVDLVRTGSRHTLDIVARNLRRIGDVPHTGDGVFLFNFFDNTEHALPIWEHSARWFAARTKLDNSTLLQPIDDTAKDYAFINHARWPNWRAFLPHLLLRPSFRRYVGDNSMANGVTAQPVLYRQAKGARPAPSGPSANCLNA</sequence>
<protein>
    <submittedName>
        <fullName evidence="1">Uncharacterized protein</fullName>
    </submittedName>
</protein>
<dbReference type="EMBL" id="JBHSIW010000027">
    <property type="protein sequence ID" value="MFC4905550.1"/>
    <property type="molecule type" value="Genomic_DNA"/>
</dbReference>
<gene>
    <name evidence="1" type="ORF">ACFPCS_18460</name>
</gene>
<evidence type="ECO:0000313" key="1">
    <source>
        <dbReference type="EMBL" id="MFC4905550.1"/>
    </source>
</evidence>
<proteinExistence type="predicted"/>
<keyword evidence="2" id="KW-1185">Reference proteome</keyword>
<accession>A0ABV9TQM8</accession>
<dbReference type="RefSeq" id="WP_277552796.1">
    <property type="nucleotide sequence ID" value="NZ_JARAMH010000039.1"/>
</dbReference>
<evidence type="ECO:0000313" key="2">
    <source>
        <dbReference type="Proteomes" id="UP001595797"/>
    </source>
</evidence>
<name>A0ABV9TQM8_9MICC</name>